<protein>
    <recommendedName>
        <fullName evidence="3">Serine/threonine-protein phosphatase</fullName>
        <ecNumber evidence="3">3.1.3.16</ecNumber>
    </recommendedName>
</protein>
<dbReference type="STRING" id="32264.T1K9T8"/>
<name>T1K9T8_TETUR</name>
<evidence type="ECO:0000256" key="2">
    <source>
        <dbReference type="ARBA" id="ARBA00022837"/>
    </source>
</evidence>
<comment type="catalytic activity">
    <reaction evidence="3">
        <text>O-phospho-L-threonyl-[protein] + H2O = L-threonyl-[protein] + phosphate</text>
        <dbReference type="Rhea" id="RHEA:47004"/>
        <dbReference type="Rhea" id="RHEA-COMP:11060"/>
        <dbReference type="Rhea" id="RHEA-COMP:11605"/>
        <dbReference type="ChEBI" id="CHEBI:15377"/>
        <dbReference type="ChEBI" id="CHEBI:30013"/>
        <dbReference type="ChEBI" id="CHEBI:43474"/>
        <dbReference type="ChEBI" id="CHEBI:61977"/>
        <dbReference type="EC" id="3.1.3.16"/>
    </reaction>
</comment>
<dbReference type="InterPro" id="IPR002048">
    <property type="entry name" value="EF_hand_dom"/>
</dbReference>
<accession>T1K9T8</accession>
<dbReference type="CDD" id="cd00144">
    <property type="entry name" value="MPP_PPP_family"/>
    <property type="match status" value="1"/>
</dbReference>
<dbReference type="InterPro" id="IPR029052">
    <property type="entry name" value="Metallo-depent_PP-like"/>
</dbReference>
<keyword evidence="3" id="KW-0378">Hydrolase</keyword>
<dbReference type="GO" id="GO:0005634">
    <property type="term" value="C:nucleus"/>
    <property type="evidence" value="ECO:0007669"/>
    <property type="project" value="TreeGrafter"/>
</dbReference>
<organism evidence="6 7">
    <name type="scientific">Tetranychus urticae</name>
    <name type="common">Two-spotted spider mite</name>
    <dbReference type="NCBI Taxonomy" id="32264"/>
    <lineage>
        <taxon>Eukaryota</taxon>
        <taxon>Metazoa</taxon>
        <taxon>Ecdysozoa</taxon>
        <taxon>Arthropoda</taxon>
        <taxon>Chelicerata</taxon>
        <taxon>Arachnida</taxon>
        <taxon>Acari</taxon>
        <taxon>Acariformes</taxon>
        <taxon>Trombidiformes</taxon>
        <taxon>Prostigmata</taxon>
        <taxon>Eleutherengona</taxon>
        <taxon>Raphignathae</taxon>
        <taxon>Tetranychoidea</taxon>
        <taxon>Tetranychidae</taxon>
        <taxon>Tetranychus</taxon>
    </lineage>
</organism>
<sequence length="721" mass="81925">MPRPAKSARTTKDRARAIGFPKKSPSLESTSSIGPPGRPGRRDIPFEPPAFGPNLFDCCATLIYCPRHNNFGLTRIGEGKGMWLPYVPLRPSDGWYAACVSRLKQVLSTGTGPKQYLSFSQPELIHIFRLQVPDFCQFVTRVTFLSQLTHEEKSSGNCCQPNKTLHWFSADDVINQNVADLWGPEPCVFGEAFLHNAIEKGAYTEYTMRDAMRYMTRDPPKTFQDEMLKSANFADKDINRLYSEFIQHCYPSQYMVFPSFVDYMSRIGWPAADRDLENVYRAFGFNHMSYLSFHEFLLGLAAMDKQTHHGGHPGELRCGYIFRYYDTNNDGVLDNIEMARMIYDILRLKNKPHDDDSVEKEMVKNYQALGVNLNDPSPVVTDTQLLRAIGTMSFRGTSALFRAPFPILTTISAKRCYESLTHIQGVGGEQELKVCRRLKGICSNCKNKKFTIAVHCARVAPEGNIVEVQEVLPEEIAQTPKDRRAMSLIAFSVENVANRMIEWLRDYSEVANLGNFKRSFGTRRKPGEKQKAGNYWITSDRTALANAIIKLCADMENIFKREARCIKINSPVYVLGDTHGNLRDIMIYERILWRKAPNCVSASYLFLGDFVDRGEYGLECILYLFSCKILSPEKFWLIRGNHELRSIQAVFTFQRECADKFGKNLGNSIWDAINRAFDVMPICAVVDESIFCAHGGIPTSVTKIEDLQNIPTPLAEPDVWK</sequence>
<dbReference type="GO" id="GO:0005509">
    <property type="term" value="F:calcium ion binding"/>
    <property type="evidence" value="ECO:0007669"/>
    <property type="project" value="InterPro"/>
</dbReference>
<dbReference type="Gene3D" id="1.10.238.10">
    <property type="entry name" value="EF-hand"/>
    <property type="match status" value="1"/>
</dbReference>
<dbReference type="PROSITE" id="PS00018">
    <property type="entry name" value="EF_HAND_1"/>
    <property type="match status" value="1"/>
</dbReference>
<dbReference type="Pfam" id="PF00149">
    <property type="entry name" value="Metallophos"/>
    <property type="match status" value="1"/>
</dbReference>
<dbReference type="PROSITE" id="PS00125">
    <property type="entry name" value="SER_THR_PHOSPHATASE"/>
    <property type="match status" value="1"/>
</dbReference>
<dbReference type="GO" id="GO:0004722">
    <property type="term" value="F:protein serine/threonine phosphatase activity"/>
    <property type="evidence" value="ECO:0007669"/>
    <property type="project" value="UniProtKB-EC"/>
</dbReference>
<dbReference type="Gene3D" id="3.60.21.10">
    <property type="match status" value="1"/>
</dbReference>
<keyword evidence="2" id="KW-0106">Calcium</keyword>
<feature type="region of interest" description="Disordered" evidence="4">
    <location>
        <begin position="1"/>
        <end position="46"/>
    </location>
</feature>
<evidence type="ECO:0000313" key="7">
    <source>
        <dbReference type="Proteomes" id="UP000015104"/>
    </source>
</evidence>
<dbReference type="EnsemblMetazoa" id="tetur07g06140.1">
    <property type="protein sequence ID" value="tetur07g06140.1"/>
    <property type="gene ID" value="tetur07g06140"/>
</dbReference>
<dbReference type="Proteomes" id="UP000015104">
    <property type="component" value="Unassembled WGS sequence"/>
</dbReference>
<dbReference type="HOGENOM" id="CLU_018890_0_0_1"/>
<evidence type="ECO:0000256" key="3">
    <source>
        <dbReference type="RuleBase" id="RU004273"/>
    </source>
</evidence>
<dbReference type="SMART" id="SM00156">
    <property type="entry name" value="PP2Ac"/>
    <property type="match status" value="1"/>
</dbReference>
<dbReference type="InterPro" id="IPR018247">
    <property type="entry name" value="EF_Hand_1_Ca_BS"/>
</dbReference>
<dbReference type="EMBL" id="CAEY01001893">
    <property type="status" value="NOT_ANNOTATED_CDS"/>
    <property type="molecule type" value="Genomic_DNA"/>
</dbReference>
<evidence type="ECO:0000256" key="1">
    <source>
        <dbReference type="ARBA" id="ARBA00008294"/>
    </source>
</evidence>
<keyword evidence="7" id="KW-1185">Reference proteome</keyword>
<dbReference type="PANTHER" id="PTHR11668">
    <property type="entry name" value="SERINE/THREONINE PROTEIN PHOSPHATASE"/>
    <property type="match status" value="1"/>
</dbReference>
<dbReference type="InterPro" id="IPR004843">
    <property type="entry name" value="Calcineurin-like_PHP"/>
</dbReference>
<dbReference type="SUPFAM" id="SSF56300">
    <property type="entry name" value="Metallo-dependent phosphatases"/>
    <property type="match status" value="1"/>
</dbReference>
<dbReference type="AlphaFoldDB" id="T1K9T8"/>
<evidence type="ECO:0000259" key="5">
    <source>
        <dbReference type="PROSITE" id="PS50222"/>
    </source>
</evidence>
<dbReference type="PANTHER" id="PTHR11668:SF496">
    <property type="entry name" value="SERINE_THREONINE-PROTEIN PHOSPHATASE"/>
    <property type="match status" value="1"/>
</dbReference>
<feature type="domain" description="EF-hand" evidence="5">
    <location>
        <begin position="313"/>
        <end position="348"/>
    </location>
</feature>
<dbReference type="InterPro" id="IPR011992">
    <property type="entry name" value="EF-hand-dom_pair"/>
</dbReference>
<dbReference type="PRINTS" id="PR00114">
    <property type="entry name" value="STPHPHTASE"/>
</dbReference>
<reference evidence="6" key="2">
    <citation type="submission" date="2015-06" db="UniProtKB">
        <authorList>
            <consortium name="EnsemblMetazoa"/>
        </authorList>
    </citation>
    <scope>IDENTIFICATION</scope>
</reference>
<evidence type="ECO:0000256" key="4">
    <source>
        <dbReference type="SAM" id="MobiDB-lite"/>
    </source>
</evidence>
<dbReference type="eggNOG" id="KOG0375">
    <property type="taxonomic scope" value="Eukaryota"/>
</dbReference>
<dbReference type="PROSITE" id="PS50222">
    <property type="entry name" value="EF_HAND_2"/>
    <property type="match status" value="1"/>
</dbReference>
<dbReference type="SUPFAM" id="SSF47473">
    <property type="entry name" value="EF-hand"/>
    <property type="match status" value="1"/>
</dbReference>
<evidence type="ECO:0000313" key="6">
    <source>
        <dbReference type="EnsemblMetazoa" id="tetur07g06140.1"/>
    </source>
</evidence>
<reference evidence="7" key="1">
    <citation type="submission" date="2011-08" db="EMBL/GenBank/DDBJ databases">
        <authorList>
            <person name="Rombauts S."/>
        </authorList>
    </citation>
    <scope>NUCLEOTIDE SEQUENCE</scope>
    <source>
        <strain evidence="7">London</strain>
    </source>
</reference>
<proteinExistence type="inferred from homology"/>
<dbReference type="GO" id="GO:0005737">
    <property type="term" value="C:cytoplasm"/>
    <property type="evidence" value="ECO:0007669"/>
    <property type="project" value="TreeGrafter"/>
</dbReference>
<dbReference type="EC" id="3.1.3.16" evidence="3"/>
<dbReference type="InterPro" id="IPR006186">
    <property type="entry name" value="Ser/Thr-sp_prot-phosphatase"/>
</dbReference>
<dbReference type="InterPro" id="IPR050341">
    <property type="entry name" value="PP1_catalytic_subunit"/>
</dbReference>
<comment type="similarity">
    <text evidence="1 3">Belongs to the PPP phosphatase family.</text>
</comment>